<evidence type="ECO:0000256" key="2">
    <source>
        <dbReference type="ARBA" id="ARBA00022670"/>
    </source>
</evidence>
<gene>
    <name evidence="5" type="ORF">BMG03_12145</name>
</gene>
<keyword evidence="6" id="KW-1185">Reference proteome</keyword>
<proteinExistence type="predicted"/>
<dbReference type="SUPFAM" id="SSF50789">
    <property type="entry name" value="Herpes virus serine proteinase, assemblin"/>
    <property type="match status" value="1"/>
</dbReference>
<evidence type="ECO:0000313" key="5">
    <source>
        <dbReference type="EMBL" id="AQS48463.1"/>
    </source>
</evidence>
<dbReference type="NCBIfam" id="TIGR01543">
    <property type="entry name" value="proheadase_HK97"/>
    <property type="match status" value="1"/>
</dbReference>
<dbReference type="Proteomes" id="UP000185622">
    <property type="component" value="Chromosome"/>
</dbReference>
<evidence type="ECO:0000259" key="4">
    <source>
        <dbReference type="Pfam" id="PF04586"/>
    </source>
</evidence>
<dbReference type="EMBL" id="CP019437">
    <property type="protein sequence ID" value="AQS48463.1"/>
    <property type="molecule type" value="Genomic_DNA"/>
</dbReference>
<dbReference type="InterPro" id="IPR054613">
    <property type="entry name" value="Peptidase_S78_dom"/>
</dbReference>
<evidence type="ECO:0000313" key="6">
    <source>
        <dbReference type="Proteomes" id="UP000185622"/>
    </source>
</evidence>
<feature type="domain" description="Prohead serine protease" evidence="4">
    <location>
        <begin position="26"/>
        <end position="166"/>
    </location>
</feature>
<dbReference type="Pfam" id="PF04586">
    <property type="entry name" value="Peptidase_S78"/>
    <property type="match status" value="1"/>
</dbReference>
<evidence type="ECO:0000256" key="1">
    <source>
        <dbReference type="ARBA" id="ARBA00022612"/>
    </source>
</evidence>
<accession>A0ABM6II10</accession>
<keyword evidence="1" id="KW-1188">Viral release from host cell</keyword>
<sequence length="187" mass="20193">MDMNTYNYGLELKFCANEAHPVQLTDGTVIEGYASLFGLPDQGGDVVCKGAYAKGLERLLARGGTVKMLWQHDPAQPIGIWDDIREDARGLYVKGRLLPGVARAREAAALIAARAIDGLSIGYRTVAAEKDAKGQRLLAELELWEVSLVTFPMLREARVAAKGESLARDLRDLAAALRGATAELAGR</sequence>
<dbReference type="InterPro" id="IPR006433">
    <property type="entry name" value="Prohead_protease"/>
</dbReference>
<keyword evidence="3" id="KW-0378">Hydrolase</keyword>
<evidence type="ECO:0000256" key="3">
    <source>
        <dbReference type="ARBA" id="ARBA00022801"/>
    </source>
</evidence>
<reference evidence="5 6" key="1">
    <citation type="submission" date="2017-01" db="EMBL/GenBank/DDBJ databases">
        <title>The complete genome sequence of a sulfur-oxidizing marine bacterium Thioclava sp. 25B10_4T.</title>
        <authorList>
            <person name="Liu Y."/>
            <person name="Lai Q."/>
            <person name="Shao Z."/>
        </authorList>
    </citation>
    <scope>NUCLEOTIDE SEQUENCE [LARGE SCALE GENOMIC DNA]</scope>
    <source>
        <strain evidence="5 6">25B10_4</strain>
    </source>
</reference>
<protein>
    <submittedName>
        <fullName evidence="5">Peptidase U35</fullName>
    </submittedName>
</protein>
<organism evidence="5 6">
    <name type="scientific">Thioclava nitratireducens</name>
    <dbReference type="NCBI Taxonomy" id="1915078"/>
    <lineage>
        <taxon>Bacteria</taxon>
        <taxon>Pseudomonadati</taxon>
        <taxon>Pseudomonadota</taxon>
        <taxon>Alphaproteobacteria</taxon>
        <taxon>Rhodobacterales</taxon>
        <taxon>Paracoccaceae</taxon>
        <taxon>Thioclava</taxon>
    </lineage>
</organism>
<keyword evidence="2" id="KW-0645">Protease</keyword>
<name>A0ABM6II10_9RHOB</name>